<gene>
    <name evidence="1" type="ORF">CVT25_005307</name>
</gene>
<dbReference type="AlphaFoldDB" id="A0A409XRN0"/>
<comment type="caution">
    <text evidence="1">The sequence shown here is derived from an EMBL/GenBank/DDBJ whole genome shotgun (WGS) entry which is preliminary data.</text>
</comment>
<dbReference type="Proteomes" id="UP000283269">
    <property type="component" value="Unassembled WGS sequence"/>
</dbReference>
<evidence type="ECO:0000313" key="2">
    <source>
        <dbReference type="Proteomes" id="UP000283269"/>
    </source>
</evidence>
<evidence type="ECO:0000313" key="1">
    <source>
        <dbReference type="EMBL" id="PPQ93465.1"/>
    </source>
</evidence>
<accession>A0A409XRN0</accession>
<dbReference type="EMBL" id="NHYD01000742">
    <property type="protein sequence ID" value="PPQ93465.1"/>
    <property type="molecule type" value="Genomic_DNA"/>
</dbReference>
<organism evidence="1 2">
    <name type="scientific">Psilocybe cyanescens</name>
    <dbReference type="NCBI Taxonomy" id="93625"/>
    <lineage>
        <taxon>Eukaryota</taxon>
        <taxon>Fungi</taxon>
        <taxon>Dikarya</taxon>
        <taxon>Basidiomycota</taxon>
        <taxon>Agaricomycotina</taxon>
        <taxon>Agaricomycetes</taxon>
        <taxon>Agaricomycetidae</taxon>
        <taxon>Agaricales</taxon>
        <taxon>Agaricineae</taxon>
        <taxon>Strophariaceae</taxon>
        <taxon>Psilocybe</taxon>
    </lineage>
</organism>
<name>A0A409XRN0_PSICY</name>
<reference evidence="1 2" key="1">
    <citation type="journal article" date="2018" name="Evol. Lett.">
        <title>Horizontal gene cluster transfer increased hallucinogenic mushroom diversity.</title>
        <authorList>
            <person name="Reynolds H.T."/>
            <person name="Vijayakumar V."/>
            <person name="Gluck-Thaler E."/>
            <person name="Korotkin H.B."/>
            <person name="Matheny P.B."/>
            <person name="Slot J.C."/>
        </authorList>
    </citation>
    <scope>NUCLEOTIDE SEQUENCE [LARGE SCALE GENOMIC DNA]</scope>
    <source>
        <strain evidence="1 2">2631</strain>
    </source>
</reference>
<proteinExistence type="predicted"/>
<keyword evidence="2" id="KW-1185">Reference proteome</keyword>
<sequence length="74" mass="8206">MGVGHKCLALRWVKAAADIDIAGTALSVVPDILNPVAPALGLYHYILGHLDRDWAFHNPNSHSILILFHRNRIE</sequence>
<protein>
    <submittedName>
        <fullName evidence="1">Uncharacterized protein</fullName>
    </submittedName>
</protein>
<dbReference type="InParanoid" id="A0A409XRN0"/>